<sequence>MVRQAFRAQFRSLTGDVVLLGVASAAFVMALSLAVSVPTDFADAPAQVRQEFLAPFGTIMATYGAVLAAIYGSFRYTIDRRNGVVAHRLTLQPRWASFLSRAPVAALGGALVALATVVGGHVALTVSTGGTDVDLAMVAATSVVGAVAGLWGFGVGLVVQQHLLALFVAPVSLGAAMVVAIFWAPGAVWFPLPAILAGAGFDLSNIGIDSAALLEGPLSTAIAVAWTVLILAAGATSFLSRDVT</sequence>
<keyword evidence="3" id="KW-1185">Reference proteome</keyword>
<accession>A0A0F0KXL0</accession>
<evidence type="ECO:0008006" key="4">
    <source>
        <dbReference type="Google" id="ProtNLM"/>
    </source>
</evidence>
<gene>
    <name evidence="2" type="ORF">RN50_00403</name>
</gene>
<evidence type="ECO:0000256" key="1">
    <source>
        <dbReference type="SAM" id="Phobius"/>
    </source>
</evidence>
<dbReference type="RefSeq" id="WP_045252850.1">
    <property type="nucleotide sequence ID" value="NZ_CP031425.1"/>
</dbReference>
<dbReference type="Proteomes" id="UP000033572">
    <property type="component" value="Unassembled WGS sequence"/>
</dbReference>
<comment type="caution">
    <text evidence="2">The sequence shown here is derived from an EMBL/GenBank/DDBJ whole genome shotgun (WGS) entry which is preliminary data.</text>
</comment>
<dbReference type="PATRIC" id="fig|104336.4.peg.422"/>
<feature type="transmembrane region" description="Helical" evidence="1">
    <location>
        <begin position="52"/>
        <end position="71"/>
    </location>
</feature>
<dbReference type="GeneID" id="94445920"/>
<name>A0A0F0KXL0_9MICO</name>
<proteinExistence type="predicted"/>
<feature type="transmembrane region" description="Helical" evidence="1">
    <location>
        <begin position="163"/>
        <end position="183"/>
    </location>
</feature>
<feature type="transmembrane region" description="Helical" evidence="1">
    <location>
        <begin position="136"/>
        <end position="156"/>
    </location>
</feature>
<organism evidence="2 3">
    <name type="scientific">Microbacterium foliorum</name>
    <dbReference type="NCBI Taxonomy" id="104336"/>
    <lineage>
        <taxon>Bacteria</taxon>
        <taxon>Bacillati</taxon>
        <taxon>Actinomycetota</taxon>
        <taxon>Actinomycetes</taxon>
        <taxon>Micrococcales</taxon>
        <taxon>Microbacteriaceae</taxon>
        <taxon>Microbacterium</taxon>
    </lineage>
</organism>
<feature type="transmembrane region" description="Helical" evidence="1">
    <location>
        <begin position="104"/>
        <end position="124"/>
    </location>
</feature>
<evidence type="ECO:0000313" key="3">
    <source>
        <dbReference type="Proteomes" id="UP000033572"/>
    </source>
</evidence>
<keyword evidence="1" id="KW-0472">Membrane</keyword>
<dbReference type="KEGG" id="mfol:DXT68_16120"/>
<protein>
    <recommendedName>
        <fullName evidence="4">ABC transporter permease</fullName>
    </recommendedName>
</protein>
<keyword evidence="1" id="KW-0812">Transmembrane</keyword>
<dbReference type="AlphaFoldDB" id="A0A0F0KXL0"/>
<evidence type="ECO:0000313" key="2">
    <source>
        <dbReference type="EMBL" id="KJL25633.1"/>
    </source>
</evidence>
<keyword evidence="1" id="KW-1133">Transmembrane helix</keyword>
<feature type="transmembrane region" description="Helical" evidence="1">
    <location>
        <begin position="220"/>
        <end position="239"/>
    </location>
</feature>
<dbReference type="EMBL" id="JYIU01000026">
    <property type="protein sequence ID" value="KJL25633.1"/>
    <property type="molecule type" value="Genomic_DNA"/>
</dbReference>
<reference evidence="2 3" key="1">
    <citation type="submission" date="2015-02" db="EMBL/GenBank/DDBJ databases">
        <title>Draft genome sequences of ten Microbacterium spp. with emphasis on heavy metal contaminated environments.</title>
        <authorList>
            <person name="Corretto E."/>
        </authorList>
    </citation>
    <scope>NUCLEOTIDE SEQUENCE [LARGE SCALE GENOMIC DNA]</scope>
    <source>
        <strain evidence="2 3">DSM 12966</strain>
    </source>
</reference>